<reference evidence="2 3" key="1">
    <citation type="journal article" date="2004" name="Nature">
        <title>Genome evolution in yeasts.</title>
        <authorList>
            <consortium name="Genolevures"/>
            <person name="Dujon B."/>
            <person name="Sherman D."/>
            <person name="Fischer G."/>
            <person name="Durrens P."/>
            <person name="Casaregola S."/>
            <person name="Lafontaine I."/>
            <person name="de Montigny J."/>
            <person name="Marck C."/>
            <person name="Neuveglise C."/>
            <person name="Talla E."/>
            <person name="Goffard N."/>
            <person name="Frangeul L."/>
            <person name="Aigle M."/>
            <person name="Anthouard V."/>
            <person name="Babour A."/>
            <person name="Barbe V."/>
            <person name="Barnay S."/>
            <person name="Blanchin S."/>
            <person name="Beckerich J.M."/>
            <person name="Beyne E."/>
            <person name="Bleykasten C."/>
            <person name="Boisrame A."/>
            <person name="Boyer J."/>
            <person name="Cattolico L."/>
            <person name="Confanioleri F."/>
            <person name="de Daruvar A."/>
            <person name="Despons L."/>
            <person name="Fabre E."/>
            <person name="Fairhead C."/>
            <person name="Ferry-Dumazet H."/>
            <person name="Groppi A."/>
            <person name="Hantraye F."/>
            <person name="Hennequin C."/>
            <person name="Jauniaux N."/>
            <person name="Joyet P."/>
            <person name="Kachouri R."/>
            <person name="Kerrest A."/>
            <person name="Koszul R."/>
            <person name="Lemaire M."/>
            <person name="Lesur I."/>
            <person name="Ma L."/>
            <person name="Muller H."/>
            <person name="Nicaud J.M."/>
            <person name="Nikolski M."/>
            <person name="Oztas S."/>
            <person name="Ozier-Kalogeropoulos O."/>
            <person name="Pellenz S."/>
            <person name="Potier S."/>
            <person name="Richard G.F."/>
            <person name="Straub M.L."/>
            <person name="Suleau A."/>
            <person name="Swennene D."/>
            <person name="Tekaia F."/>
            <person name="Wesolowski-Louvel M."/>
            <person name="Westhof E."/>
            <person name="Wirth B."/>
            <person name="Zeniou-Meyer M."/>
            <person name="Zivanovic I."/>
            <person name="Bolotin-Fukuhara M."/>
            <person name="Thierry A."/>
            <person name="Bouchier C."/>
            <person name="Caudron B."/>
            <person name="Scarpelli C."/>
            <person name="Gaillardin C."/>
            <person name="Weissenbach J."/>
            <person name="Wincker P."/>
            <person name="Souciet J.L."/>
        </authorList>
    </citation>
    <scope>NUCLEOTIDE SEQUENCE [LARGE SCALE GENOMIC DNA]</scope>
    <source>
        <strain evidence="3">ATCC 8585 / CBS 2359 / DSM 70799 / NBRC 1267 / NRRL Y-1140 / WM37</strain>
    </source>
</reference>
<dbReference type="KEGG" id="kla:KLLA0_A09317g"/>
<feature type="region of interest" description="Disordered" evidence="1">
    <location>
        <begin position="581"/>
        <end position="649"/>
    </location>
</feature>
<protein>
    <submittedName>
        <fullName evidence="2">KLLA0A09317p</fullName>
    </submittedName>
</protein>
<dbReference type="eggNOG" id="ENOG502R1XI">
    <property type="taxonomic scope" value="Eukaryota"/>
</dbReference>
<dbReference type="AlphaFoldDB" id="Q6CXD2"/>
<dbReference type="PaxDb" id="284590-Q6CXD2"/>
<evidence type="ECO:0000313" key="2">
    <source>
        <dbReference type="EMBL" id="CAH02995.1"/>
    </source>
</evidence>
<sequence length="649" mass="74421">MDLRYTFWSPVSTVSVNSLYDAITQDIQSIMRLSQFLNHLNNVWNASLLSMKKAPDPKVTIVGEQVVEKITESLKSYKVDTTSLDHLLKRYESLLGQCKENKGRDASLIKELKQWKTLKLEIQDQSVVYDKDKDDHHCPVAGGILQFPSRTVMFKFLRWLKDDIKYSKRFIPISKLPNEYFSGKQLIESIRKQYPDSVVSLYQQEKLGQWFMSEGYMAHYNDLLGVRKAFSCNGYYCWKELDQQKSVKYNLATVNGLIWEQWSKYTMQKLQFETNHFNQMDQLAQLREELVQTMKHFNGTLEDTWHITSKESVKPSSVTVQSMYEQNMGSIGFYVTSNEPIIKYNSETTKFEMTSPIPDDITGNSLLHRLIDEIEIETEDHVENIKRCWITEFDLINWHRIKEDLLRRWMRVQTGDKDDYASLNLTLEKKVLLLKGWLIELDDSIIPSEICEESVRNNQSILKSFQGSGDNLRKDQNRIRCIVRILRHLAWLKEKSGEALDDVLSVPLKIPVTHYFMRCQHQVPNKIGAFKALLLQSVEEGFQQWYQLMESTPTVPSVLVDDTNLSLPPGVLTASVADTATATAPPPSHHVTTDFIPKPFKASSSGSNASSTTSSTAGSHTATTTADPREKRRSGTPLLQIMPDVSSST</sequence>
<evidence type="ECO:0000313" key="3">
    <source>
        <dbReference type="Proteomes" id="UP000000598"/>
    </source>
</evidence>
<name>Q6CXD2_KLULA</name>
<keyword evidence="3" id="KW-1185">Reference proteome</keyword>
<evidence type="ECO:0000256" key="1">
    <source>
        <dbReference type="SAM" id="MobiDB-lite"/>
    </source>
</evidence>
<dbReference type="Proteomes" id="UP000000598">
    <property type="component" value="Chromosome A"/>
</dbReference>
<dbReference type="HOGENOM" id="CLU_356837_0_0_1"/>
<accession>Q6CXD2</accession>
<feature type="compositionally biased region" description="Low complexity" evidence="1">
    <location>
        <begin position="602"/>
        <end position="626"/>
    </location>
</feature>
<organism evidence="2 3">
    <name type="scientific">Kluyveromyces lactis (strain ATCC 8585 / CBS 2359 / DSM 70799 / NBRC 1267 / NRRL Y-1140 / WM37)</name>
    <name type="common">Yeast</name>
    <name type="synonym">Candida sphaerica</name>
    <dbReference type="NCBI Taxonomy" id="284590"/>
    <lineage>
        <taxon>Eukaryota</taxon>
        <taxon>Fungi</taxon>
        <taxon>Dikarya</taxon>
        <taxon>Ascomycota</taxon>
        <taxon>Saccharomycotina</taxon>
        <taxon>Saccharomycetes</taxon>
        <taxon>Saccharomycetales</taxon>
        <taxon>Saccharomycetaceae</taxon>
        <taxon>Kluyveromyces</taxon>
    </lineage>
</organism>
<dbReference type="FunCoup" id="Q6CXD2">
    <property type="interactions" value="50"/>
</dbReference>
<proteinExistence type="predicted"/>
<gene>
    <name evidence="2" type="ORF">KLLA0_A09317g</name>
</gene>
<dbReference type="EMBL" id="CR382121">
    <property type="protein sequence ID" value="CAH02995.1"/>
    <property type="molecule type" value="Genomic_DNA"/>
</dbReference>
<dbReference type="InParanoid" id="Q6CXD2"/>